<protein>
    <submittedName>
        <fullName evidence="1">Uncharacterized protein</fullName>
    </submittedName>
</protein>
<reference evidence="1" key="1">
    <citation type="submission" date="2019-03" db="EMBL/GenBank/DDBJ databases">
        <title>Single cell metagenomics reveals metabolic interactions within the superorganism composed of flagellate Streblomastix strix and complex community of Bacteroidetes bacteria on its surface.</title>
        <authorList>
            <person name="Treitli S.C."/>
            <person name="Kolisko M."/>
            <person name="Husnik F."/>
            <person name="Keeling P."/>
            <person name="Hampl V."/>
        </authorList>
    </citation>
    <scope>NUCLEOTIDE SEQUENCE</scope>
    <source>
        <strain evidence="1">STM</strain>
    </source>
</reference>
<proteinExistence type="predicted"/>
<accession>A0A5J4RMP8</accession>
<comment type="caution">
    <text evidence="1">The sequence shown here is derived from an EMBL/GenBank/DDBJ whole genome shotgun (WGS) entry which is preliminary data.</text>
</comment>
<evidence type="ECO:0000313" key="1">
    <source>
        <dbReference type="EMBL" id="KAA6334635.1"/>
    </source>
</evidence>
<name>A0A5J4RMP8_9ZZZZ</name>
<dbReference type="EMBL" id="SNRY01000976">
    <property type="protein sequence ID" value="KAA6334635.1"/>
    <property type="molecule type" value="Genomic_DNA"/>
</dbReference>
<organism evidence="1">
    <name type="scientific">termite gut metagenome</name>
    <dbReference type="NCBI Taxonomy" id="433724"/>
    <lineage>
        <taxon>unclassified sequences</taxon>
        <taxon>metagenomes</taxon>
        <taxon>organismal metagenomes</taxon>
    </lineage>
</organism>
<gene>
    <name evidence="1" type="ORF">EZS27_017057</name>
</gene>
<sequence>MNTEEQKSMRINRETKILLLSILKTGEISPEQRKELSLLLDREGLEVQIMYSKKCLSCTEKLEADARFEENNKQLKK</sequence>
<dbReference type="AlphaFoldDB" id="A0A5J4RMP8"/>